<feature type="domain" description="HTH gntR-type" evidence="4">
    <location>
        <begin position="11"/>
        <end position="79"/>
    </location>
</feature>
<keyword evidence="3" id="KW-0804">Transcription</keyword>
<dbReference type="PANTHER" id="PTHR43537:SF47">
    <property type="entry name" value="REGULATORY PROTEIN GNTR HTH"/>
    <property type="match status" value="1"/>
</dbReference>
<evidence type="ECO:0000256" key="2">
    <source>
        <dbReference type="ARBA" id="ARBA00023125"/>
    </source>
</evidence>
<dbReference type="Pfam" id="PF00392">
    <property type="entry name" value="GntR"/>
    <property type="match status" value="1"/>
</dbReference>
<evidence type="ECO:0000256" key="1">
    <source>
        <dbReference type="ARBA" id="ARBA00023015"/>
    </source>
</evidence>
<dbReference type="Gene3D" id="1.20.120.530">
    <property type="entry name" value="GntR ligand-binding domain-like"/>
    <property type="match status" value="1"/>
</dbReference>
<evidence type="ECO:0000259" key="4">
    <source>
        <dbReference type="PROSITE" id="PS50949"/>
    </source>
</evidence>
<dbReference type="PANTHER" id="PTHR43537">
    <property type="entry name" value="TRANSCRIPTIONAL REGULATOR, GNTR FAMILY"/>
    <property type="match status" value="1"/>
</dbReference>
<dbReference type="Gene3D" id="1.10.10.10">
    <property type="entry name" value="Winged helix-like DNA-binding domain superfamily/Winged helix DNA-binding domain"/>
    <property type="match status" value="1"/>
</dbReference>
<dbReference type="EMBL" id="JAAIKT010000016">
    <property type="protein sequence ID" value="NEW71772.1"/>
    <property type="molecule type" value="Genomic_DNA"/>
</dbReference>
<reference evidence="5" key="1">
    <citation type="submission" date="2020-02" db="EMBL/GenBank/DDBJ databases">
        <title>A new Streptomyces sp. for controlling soil-borne diseases.</title>
        <authorList>
            <person name="Li X."/>
            <person name="Tian Y."/>
            <person name="Gao K."/>
        </authorList>
    </citation>
    <scope>NUCLEOTIDE SEQUENCE [LARGE SCALE GENOMIC DNA]</scope>
    <source>
        <strain evidence="5">0250</strain>
    </source>
</reference>
<dbReference type="SUPFAM" id="SSF46785">
    <property type="entry name" value="Winged helix' DNA-binding domain"/>
    <property type="match status" value="1"/>
</dbReference>
<dbReference type="SUPFAM" id="SSF48008">
    <property type="entry name" value="GntR ligand-binding domain-like"/>
    <property type="match status" value="1"/>
</dbReference>
<dbReference type="PRINTS" id="PR00035">
    <property type="entry name" value="HTHGNTR"/>
</dbReference>
<dbReference type="CDD" id="cd07377">
    <property type="entry name" value="WHTH_GntR"/>
    <property type="match status" value="1"/>
</dbReference>
<keyword evidence="6" id="KW-1185">Reference proteome</keyword>
<dbReference type="AlphaFoldDB" id="A0A6G4AES6"/>
<sequence length="245" mass="26387">MAAETARLRHGPVVPRVESALRAMLTEGRWRPGERLPNEVALAAELGVGRSSVREAVRLLAHDGLVEVRHGSGTYAAQPPAPAGEGDMRRLLRRARLREVYEVRRALEVEAARLAAGRIRPEDIGRLRDHLALREERTGGDPAAFVDADLAFHRTVVELSGNAVLLALFTSVLPVLREALVEMVSHEPALPDVSCAHAELLDGLARGDADAAIAATVSHLEAVMELFASDESDDSDTSEKEVAAP</sequence>
<dbReference type="GO" id="GO:0003700">
    <property type="term" value="F:DNA-binding transcription factor activity"/>
    <property type="evidence" value="ECO:0007669"/>
    <property type="project" value="InterPro"/>
</dbReference>
<accession>A0A6G4AES6</accession>
<keyword evidence="2" id="KW-0238">DNA-binding</keyword>
<dbReference type="InterPro" id="IPR011711">
    <property type="entry name" value="GntR_C"/>
</dbReference>
<dbReference type="PROSITE" id="PS50949">
    <property type="entry name" value="HTH_GNTR"/>
    <property type="match status" value="1"/>
</dbReference>
<evidence type="ECO:0000256" key="3">
    <source>
        <dbReference type="ARBA" id="ARBA00023163"/>
    </source>
</evidence>
<dbReference type="SMART" id="SM00345">
    <property type="entry name" value="HTH_GNTR"/>
    <property type="match status" value="1"/>
</dbReference>
<dbReference type="GO" id="GO:0003677">
    <property type="term" value="F:DNA binding"/>
    <property type="evidence" value="ECO:0007669"/>
    <property type="project" value="UniProtKB-KW"/>
</dbReference>
<comment type="caution">
    <text evidence="5">The sequence shown here is derived from an EMBL/GenBank/DDBJ whole genome shotgun (WGS) entry which is preliminary data.</text>
</comment>
<dbReference type="InterPro" id="IPR000524">
    <property type="entry name" value="Tscrpt_reg_HTH_GntR"/>
</dbReference>
<dbReference type="Pfam" id="PF07729">
    <property type="entry name" value="FCD"/>
    <property type="match status" value="1"/>
</dbReference>
<dbReference type="SMART" id="SM00895">
    <property type="entry name" value="FCD"/>
    <property type="match status" value="1"/>
</dbReference>
<proteinExistence type="predicted"/>
<dbReference type="Proteomes" id="UP000476310">
    <property type="component" value="Unassembled WGS sequence"/>
</dbReference>
<dbReference type="InterPro" id="IPR036388">
    <property type="entry name" value="WH-like_DNA-bd_sf"/>
</dbReference>
<dbReference type="InterPro" id="IPR008920">
    <property type="entry name" value="TF_FadR/GntR_C"/>
</dbReference>
<name>A0A6G4AES6_9ACTN</name>
<keyword evidence="1" id="KW-0805">Transcription regulation</keyword>
<organism evidence="5 6">
    <name type="scientific">Streptomyces rhizosphaericus</name>
    <dbReference type="NCBI Taxonomy" id="114699"/>
    <lineage>
        <taxon>Bacteria</taxon>
        <taxon>Bacillati</taxon>
        <taxon>Actinomycetota</taxon>
        <taxon>Actinomycetes</taxon>
        <taxon>Kitasatosporales</taxon>
        <taxon>Streptomycetaceae</taxon>
        <taxon>Streptomyces</taxon>
        <taxon>Streptomyces violaceusniger group</taxon>
    </lineage>
</organism>
<gene>
    <name evidence="5" type="ORF">G4H13_15530</name>
</gene>
<protein>
    <submittedName>
        <fullName evidence="5">FadR family transcriptional regulator</fullName>
    </submittedName>
</protein>
<evidence type="ECO:0000313" key="5">
    <source>
        <dbReference type="EMBL" id="NEW71772.1"/>
    </source>
</evidence>
<evidence type="ECO:0000313" key="6">
    <source>
        <dbReference type="Proteomes" id="UP000476310"/>
    </source>
</evidence>
<dbReference type="InterPro" id="IPR036390">
    <property type="entry name" value="WH_DNA-bd_sf"/>
</dbReference>